<dbReference type="SUPFAM" id="SSF51445">
    <property type="entry name" value="(Trans)glycosidases"/>
    <property type="match status" value="1"/>
</dbReference>
<comment type="similarity">
    <text evidence="6">Belongs to the glycosyl hydrolase 10 (cellulase F) family.</text>
</comment>
<evidence type="ECO:0000259" key="7">
    <source>
        <dbReference type="PROSITE" id="PS51760"/>
    </source>
</evidence>
<organism evidence="8 9">
    <name type="scientific">Algibacter mikhailovii</name>
    <dbReference type="NCBI Taxonomy" id="425498"/>
    <lineage>
        <taxon>Bacteria</taxon>
        <taxon>Pseudomonadati</taxon>
        <taxon>Bacteroidota</taxon>
        <taxon>Flavobacteriia</taxon>
        <taxon>Flavobacteriales</taxon>
        <taxon>Flavobacteriaceae</taxon>
        <taxon>Algibacter</taxon>
    </lineage>
</organism>
<evidence type="ECO:0000256" key="2">
    <source>
        <dbReference type="ARBA" id="ARBA00023277"/>
    </source>
</evidence>
<dbReference type="AlphaFoldDB" id="A0A918QVI7"/>
<dbReference type="Pfam" id="PF00331">
    <property type="entry name" value="Glyco_hydro_10"/>
    <property type="match status" value="1"/>
</dbReference>
<comment type="caution">
    <text evidence="8">The sequence shown here is derived from an EMBL/GenBank/DDBJ whole genome shotgun (WGS) entry which is preliminary data.</text>
</comment>
<feature type="active site" description="Nucleophile" evidence="5">
    <location>
        <position position="270"/>
    </location>
</feature>
<dbReference type="GO" id="GO:0000272">
    <property type="term" value="P:polysaccharide catabolic process"/>
    <property type="evidence" value="ECO:0007669"/>
    <property type="project" value="UniProtKB-KW"/>
</dbReference>
<keyword evidence="1 6" id="KW-0378">Hydrolase</keyword>
<evidence type="ECO:0000256" key="1">
    <source>
        <dbReference type="ARBA" id="ARBA00022801"/>
    </source>
</evidence>
<evidence type="ECO:0000256" key="3">
    <source>
        <dbReference type="ARBA" id="ARBA00023295"/>
    </source>
</evidence>
<feature type="domain" description="GH10" evidence="7">
    <location>
        <begin position="33"/>
        <end position="379"/>
    </location>
</feature>
<accession>A0A918QVI7</accession>
<dbReference type="Proteomes" id="UP000636004">
    <property type="component" value="Unassembled WGS sequence"/>
</dbReference>
<dbReference type="Gene3D" id="3.20.20.80">
    <property type="entry name" value="Glycosidases"/>
    <property type="match status" value="1"/>
</dbReference>
<dbReference type="EC" id="3.2.1.8" evidence="6"/>
<dbReference type="PROSITE" id="PS51760">
    <property type="entry name" value="GH10_2"/>
    <property type="match status" value="1"/>
</dbReference>
<reference evidence="8" key="1">
    <citation type="journal article" date="2014" name="Int. J. Syst. Evol. Microbiol.">
        <title>Complete genome sequence of Corynebacterium casei LMG S-19264T (=DSM 44701T), isolated from a smear-ripened cheese.</title>
        <authorList>
            <consortium name="US DOE Joint Genome Institute (JGI-PGF)"/>
            <person name="Walter F."/>
            <person name="Albersmeier A."/>
            <person name="Kalinowski J."/>
            <person name="Ruckert C."/>
        </authorList>
    </citation>
    <scope>NUCLEOTIDE SEQUENCE</scope>
    <source>
        <strain evidence="8">KCTC 12710</strain>
    </source>
</reference>
<reference evidence="8" key="2">
    <citation type="submission" date="2020-09" db="EMBL/GenBank/DDBJ databases">
        <authorList>
            <person name="Sun Q."/>
            <person name="Kim S."/>
        </authorList>
    </citation>
    <scope>NUCLEOTIDE SEQUENCE</scope>
    <source>
        <strain evidence="8">KCTC 12710</strain>
    </source>
</reference>
<dbReference type="PROSITE" id="PS00591">
    <property type="entry name" value="GH10_1"/>
    <property type="match status" value="1"/>
</dbReference>
<dbReference type="SMART" id="SM00633">
    <property type="entry name" value="Glyco_10"/>
    <property type="match status" value="1"/>
</dbReference>
<dbReference type="InterPro" id="IPR031158">
    <property type="entry name" value="GH10_AS"/>
</dbReference>
<evidence type="ECO:0000313" key="8">
    <source>
        <dbReference type="EMBL" id="GGZ75256.1"/>
    </source>
</evidence>
<keyword evidence="9" id="KW-1185">Reference proteome</keyword>
<dbReference type="PANTHER" id="PTHR31490:SF90">
    <property type="entry name" value="ENDO-1,4-BETA-XYLANASE A"/>
    <property type="match status" value="1"/>
</dbReference>
<evidence type="ECO:0000256" key="4">
    <source>
        <dbReference type="ARBA" id="ARBA00023326"/>
    </source>
</evidence>
<evidence type="ECO:0000256" key="5">
    <source>
        <dbReference type="PROSITE-ProRule" id="PRU10061"/>
    </source>
</evidence>
<evidence type="ECO:0000313" key="9">
    <source>
        <dbReference type="Proteomes" id="UP000636004"/>
    </source>
</evidence>
<dbReference type="EMBL" id="BMWZ01000002">
    <property type="protein sequence ID" value="GGZ75256.1"/>
    <property type="molecule type" value="Genomic_DNA"/>
</dbReference>
<comment type="catalytic activity">
    <reaction evidence="6">
        <text>Endohydrolysis of (1-&gt;4)-beta-D-xylosidic linkages in xylans.</text>
        <dbReference type="EC" id="3.2.1.8"/>
    </reaction>
</comment>
<dbReference type="InterPro" id="IPR017853">
    <property type="entry name" value="GH"/>
</dbReference>
<sequence>MKQTVVLATCVILLLPFSSCKTKEKQVENSTHTEKLNTLKDTFLQDFLIGAALSNTQITGADKNAINLLEKEFNSITPENDMKWEQIHPEKDSFYFEIADKYVALGQQENMHIVGHTLVWHSQLAPWVQNIKDSSELANTIETHINKIVGRYKGKITTWDVVNEALNEDGTPRESQFYKVMGGENYIEHAFKLAAKADPNAKLVYNDYNLWKPEKRAGVIRLVKQLQESGVKLDGVGMQAHWSLEGPSIEDIENSIIAYSNLGVKVSFTELDVTVLPNPWDLNGAAVEQSYEQYEGDPKMNPYPEKLTDSAQVKLAKRYEDIFKLFLKHKDKIERVTFWGVNDGQSWLNGWPIKGRTNHPLLFDRENKAKQAYQNVLALKTKK</sequence>
<protein>
    <recommendedName>
        <fullName evidence="6">Beta-xylanase</fullName>
        <ecNumber evidence="6">3.2.1.8</ecNumber>
    </recommendedName>
</protein>
<keyword evidence="3 6" id="KW-0326">Glycosidase</keyword>
<dbReference type="RefSeq" id="WP_189359769.1">
    <property type="nucleotide sequence ID" value="NZ_BMWZ01000002.1"/>
</dbReference>
<gene>
    <name evidence="8" type="primary">xynA</name>
    <name evidence="8" type="ORF">GCM10007028_10930</name>
</gene>
<dbReference type="GO" id="GO:0031176">
    <property type="term" value="F:endo-1,4-beta-xylanase activity"/>
    <property type="evidence" value="ECO:0007669"/>
    <property type="project" value="UniProtKB-EC"/>
</dbReference>
<keyword evidence="4 6" id="KW-0624">Polysaccharide degradation</keyword>
<dbReference type="PANTHER" id="PTHR31490">
    <property type="entry name" value="GLYCOSYL HYDROLASE"/>
    <property type="match status" value="1"/>
</dbReference>
<dbReference type="InterPro" id="IPR001000">
    <property type="entry name" value="GH10_dom"/>
</dbReference>
<proteinExistence type="inferred from homology"/>
<dbReference type="InterPro" id="IPR044846">
    <property type="entry name" value="GH10"/>
</dbReference>
<name>A0A918QVI7_9FLAO</name>
<keyword evidence="2 6" id="KW-0119">Carbohydrate metabolism</keyword>
<dbReference type="PRINTS" id="PR00134">
    <property type="entry name" value="GLHYDRLASE10"/>
</dbReference>
<evidence type="ECO:0000256" key="6">
    <source>
        <dbReference type="RuleBase" id="RU361174"/>
    </source>
</evidence>